<evidence type="ECO:0000313" key="2">
    <source>
        <dbReference type="Proteomes" id="UP000198282"/>
    </source>
</evidence>
<protein>
    <submittedName>
        <fullName evidence="1">Uncharacterized protein</fullName>
    </submittedName>
</protein>
<sequence length="77" mass="8137">MEVFVVMVPAKTHGLGLVEQLTVIRTCTVQRGDSRSELFDVMLAGAPERMRGSTVTFFSAEPNALIASPPASTAVSG</sequence>
<gene>
    <name evidence="1" type="ORF">SAMN05216276_107824</name>
</gene>
<dbReference type="Proteomes" id="UP000198282">
    <property type="component" value="Unassembled WGS sequence"/>
</dbReference>
<reference evidence="1 2" key="1">
    <citation type="submission" date="2017-06" db="EMBL/GenBank/DDBJ databases">
        <authorList>
            <person name="Kim H.J."/>
            <person name="Triplett B.A."/>
        </authorList>
    </citation>
    <scope>NUCLEOTIDE SEQUENCE [LARGE SCALE GENOMIC DNA]</scope>
    <source>
        <strain evidence="1 2">CGMCC 4.2132</strain>
    </source>
</reference>
<proteinExistence type="predicted"/>
<name>A0A239P0R5_9ACTN</name>
<dbReference type="AlphaFoldDB" id="A0A239P0R5"/>
<accession>A0A239P0R5</accession>
<organism evidence="1 2">
    <name type="scientific">Streptosporangium subroseum</name>
    <dbReference type="NCBI Taxonomy" id="106412"/>
    <lineage>
        <taxon>Bacteria</taxon>
        <taxon>Bacillati</taxon>
        <taxon>Actinomycetota</taxon>
        <taxon>Actinomycetes</taxon>
        <taxon>Streptosporangiales</taxon>
        <taxon>Streptosporangiaceae</taxon>
        <taxon>Streptosporangium</taxon>
    </lineage>
</organism>
<evidence type="ECO:0000313" key="1">
    <source>
        <dbReference type="EMBL" id="SNT60582.1"/>
    </source>
</evidence>
<keyword evidence="2" id="KW-1185">Reference proteome</keyword>
<dbReference type="EMBL" id="FZOD01000078">
    <property type="protein sequence ID" value="SNT60582.1"/>
    <property type="molecule type" value="Genomic_DNA"/>
</dbReference>